<accession>M0HCW1</accession>
<dbReference type="EMBL" id="AOLK01000022">
    <property type="protein sequence ID" value="ELZ82376.1"/>
    <property type="molecule type" value="Genomic_DNA"/>
</dbReference>
<evidence type="ECO:0000313" key="2">
    <source>
        <dbReference type="EMBL" id="ELZ82376.1"/>
    </source>
</evidence>
<protein>
    <submittedName>
        <fullName evidence="2">Uncharacterized protein</fullName>
    </submittedName>
</protein>
<evidence type="ECO:0000256" key="1">
    <source>
        <dbReference type="SAM" id="MobiDB-lite"/>
    </source>
</evidence>
<keyword evidence="3" id="KW-1185">Reference proteome</keyword>
<organism evidence="2 3">
    <name type="scientific">Haloferax elongans ATCC BAA-1513</name>
    <dbReference type="NCBI Taxonomy" id="1230453"/>
    <lineage>
        <taxon>Archaea</taxon>
        <taxon>Methanobacteriati</taxon>
        <taxon>Methanobacteriota</taxon>
        <taxon>Stenosarchaea group</taxon>
        <taxon>Halobacteria</taxon>
        <taxon>Halobacteriales</taxon>
        <taxon>Haloferacaceae</taxon>
        <taxon>Haloferax</taxon>
    </lineage>
</organism>
<dbReference type="AlphaFoldDB" id="M0HCW1"/>
<gene>
    <name evidence="2" type="ORF">C453_14863</name>
</gene>
<name>M0HCW1_HALEO</name>
<comment type="caution">
    <text evidence="2">The sequence shown here is derived from an EMBL/GenBank/DDBJ whole genome shotgun (WGS) entry which is preliminary data.</text>
</comment>
<proteinExistence type="predicted"/>
<reference evidence="2 3" key="1">
    <citation type="journal article" date="2014" name="PLoS Genet.">
        <title>Phylogenetically driven sequencing of extremely halophilic archaea reveals strategies for static and dynamic osmo-response.</title>
        <authorList>
            <person name="Becker E.A."/>
            <person name="Seitzer P.M."/>
            <person name="Tritt A."/>
            <person name="Larsen D."/>
            <person name="Krusor M."/>
            <person name="Yao A.I."/>
            <person name="Wu D."/>
            <person name="Madern D."/>
            <person name="Eisen J.A."/>
            <person name="Darling A.E."/>
            <person name="Facciotti M.T."/>
        </authorList>
    </citation>
    <scope>NUCLEOTIDE SEQUENCE [LARGE SCALE GENOMIC DNA]</scope>
    <source>
        <strain evidence="2 3">ATCC BAA-1513</strain>
    </source>
</reference>
<dbReference type="Proteomes" id="UP000011612">
    <property type="component" value="Unassembled WGS sequence"/>
</dbReference>
<feature type="region of interest" description="Disordered" evidence="1">
    <location>
        <begin position="1"/>
        <end position="25"/>
    </location>
</feature>
<evidence type="ECO:0000313" key="3">
    <source>
        <dbReference type="Proteomes" id="UP000011612"/>
    </source>
</evidence>
<sequence length="65" mass="7124">MKLPDCGRLANADGRPTDAVGRPNRSTRCDAVRRYSFSPVRKEKSRLGALWVSHPIETTSTPVAA</sequence>